<evidence type="ECO:0000313" key="1">
    <source>
        <dbReference type="EMBL" id="QHD69733.1"/>
    </source>
</evidence>
<dbReference type="Proteomes" id="UP000464086">
    <property type="component" value="Chromosome"/>
</dbReference>
<gene>
    <name evidence="1" type="ORF">GS397_23650</name>
</gene>
<dbReference type="AlphaFoldDB" id="A0A6P1GN86"/>
<reference evidence="1 2" key="1">
    <citation type="submission" date="2019-12" db="EMBL/GenBank/DDBJ databases">
        <title>Functional and genomic insights into the Sphingobium yanoikuyae YC-JY1, a bacterium efficiently degrading bisphenol A.</title>
        <authorList>
            <person name="Jia Y."/>
            <person name="Li X."/>
            <person name="Wang J."/>
            <person name="Eltoukhy A."/>
            <person name="Lamraoui I."/>
            <person name="Yan Y."/>
        </authorList>
    </citation>
    <scope>NUCLEOTIDE SEQUENCE [LARGE SCALE GENOMIC DNA]</scope>
    <source>
        <strain evidence="1 2">YC-JY1</strain>
    </source>
</reference>
<accession>A0A6P1GN86</accession>
<proteinExistence type="predicted"/>
<protein>
    <submittedName>
        <fullName evidence="1">Uncharacterized protein</fullName>
    </submittedName>
</protein>
<dbReference type="InterPro" id="IPR054333">
    <property type="entry name" value="REase-ARP-assoc"/>
</dbReference>
<dbReference type="RefSeq" id="WP_159367808.1">
    <property type="nucleotide sequence ID" value="NZ_CP047218.1"/>
</dbReference>
<dbReference type="Pfam" id="PF22558">
    <property type="entry name" value="REase-ARP"/>
    <property type="match status" value="1"/>
</dbReference>
<sequence>MSTEAKRAAKSLPHFAKQEYLQQERYFADCGDAVTGYRGQAVRLMPDSHEANFHPDYRRRIIESFSYSDECTQAISWHTHANHGASSQVCCVNFLFPFVDRPDLLARWIDHVLGIEGSLPQVIENRNGEDHYVAFEWFPDTDYLNEAGKDGKRSRGSNSTSVDAAIRYRLGEQQHLLLVEWKYTESYPSKRDPKSLAGDPTRLARYHNIWQRPHGPIRADLAVRLEDFFLEPWYQLLRQQMTAYHAETDPLGAFDRVTLLHISPKENLALRRAKGELARYGEDVFDVFQKMIEPAFADRFVSVDTAKAFECLLTMPEANWSPWLAQRYPALYPDLTDRDSIR</sequence>
<organism evidence="1 2">
    <name type="scientific">Sphingobium yanoikuyae</name>
    <name type="common">Sphingomonas yanoikuyae</name>
    <dbReference type="NCBI Taxonomy" id="13690"/>
    <lineage>
        <taxon>Bacteria</taxon>
        <taxon>Pseudomonadati</taxon>
        <taxon>Pseudomonadota</taxon>
        <taxon>Alphaproteobacteria</taxon>
        <taxon>Sphingomonadales</taxon>
        <taxon>Sphingomonadaceae</taxon>
        <taxon>Sphingobium</taxon>
    </lineage>
</organism>
<name>A0A6P1GN86_SPHYA</name>
<dbReference type="EMBL" id="CP047218">
    <property type="protein sequence ID" value="QHD69733.1"/>
    <property type="molecule type" value="Genomic_DNA"/>
</dbReference>
<evidence type="ECO:0000313" key="2">
    <source>
        <dbReference type="Proteomes" id="UP000464086"/>
    </source>
</evidence>